<feature type="transmembrane region" description="Helical" evidence="1">
    <location>
        <begin position="6"/>
        <end position="30"/>
    </location>
</feature>
<sequence length="383" mass="41259">MLQISNLLFFALVILVLGTIVTIVVALLGIKSSIRRSKSWRIWLACLAGITVLQVPLLTSHREIEQSFRDLQVRLYTSHLRSPATYEGISFPAGSTVIRDYDDPHPVMGGTVPAGTTLFGLKIDGDFTISRTGDDGQTPYLAAGTLVAPATIHKVPCAKGGFSHTFDTSNTNEVVTCTLSTEGTIDGIPIPSGSEVVVTFNTYNGQIDASGDVKRAWRASGVDCAEGHFTYFSVLECPLTRDQVFDGYPVAAGHTASFKVDGKGSAVVYEGALSHDFDVAGVRIPAGSAFKTSYNGQYISADTLRTHTMDESQYVQFDLPAATSLTISGVVLQGEYVGLYVYNHSIKVHVVTPATDPDADADTAIRDGTFDLAKKTWSWEEEK</sequence>
<dbReference type="Proteomes" id="UP000295645">
    <property type="component" value="Unassembled WGS sequence"/>
</dbReference>
<accession>A0A4R3YQX4</accession>
<keyword evidence="1" id="KW-0472">Membrane</keyword>
<dbReference type="RefSeq" id="WP_132145101.1">
    <property type="nucleotide sequence ID" value="NZ_SMCS01000005.1"/>
</dbReference>
<evidence type="ECO:0000313" key="2">
    <source>
        <dbReference type="EMBL" id="TCV93363.1"/>
    </source>
</evidence>
<organism evidence="2 3">
    <name type="scientific">Luteibacter rhizovicinus</name>
    <dbReference type="NCBI Taxonomy" id="242606"/>
    <lineage>
        <taxon>Bacteria</taxon>
        <taxon>Pseudomonadati</taxon>
        <taxon>Pseudomonadota</taxon>
        <taxon>Gammaproteobacteria</taxon>
        <taxon>Lysobacterales</taxon>
        <taxon>Rhodanobacteraceae</taxon>
        <taxon>Luteibacter</taxon>
    </lineage>
</organism>
<dbReference type="AlphaFoldDB" id="A0A4R3YQX4"/>
<comment type="caution">
    <text evidence="2">The sequence shown here is derived from an EMBL/GenBank/DDBJ whole genome shotgun (WGS) entry which is preliminary data.</text>
</comment>
<reference evidence="2 3" key="1">
    <citation type="submission" date="2019-03" db="EMBL/GenBank/DDBJ databases">
        <title>Above-ground endophytic microbial communities from plants in different locations in the United States.</title>
        <authorList>
            <person name="Frank C."/>
        </authorList>
    </citation>
    <scope>NUCLEOTIDE SEQUENCE [LARGE SCALE GENOMIC DNA]</scope>
    <source>
        <strain evidence="2 3">LP_13_YM</strain>
    </source>
</reference>
<name>A0A4R3YQX4_9GAMM</name>
<keyword evidence="1" id="KW-0812">Transmembrane</keyword>
<gene>
    <name evidence="2" type="ORF">EC912_105223</name>
</gene>
<dbReference type="EMBL" id="SMCS01000005">
    <property type="protein sequence ID" value="TCV93363.1"/>
    <property type="molecule type" value="Genomic_DNA"/>
</dbReference>
<evidence type="ECO:0000313" key="3">
    <source>
        <dbReference type="Proteomes" id="UP000295645"/>
    </source>
</evidence>
<evidence type="ECO:0000256" key="1">
    <source>
        <dbReference type="SAM" id="Phobius"/>
    </source>
</evidence>
<keyword evidence="1" id="KW-1133">Transmembrane helix</keyword>
<dbReference type="OrthoDB" id="9135652at2"/>
<proteinExistence type="predicted"/>
<protein>
    <submittedName>
        <fullName evidence="2">Uncharacterized protein</fullName>
    </submittedName>
</protein>
<keyword evidence="3" id="KW-1185">Reference proteome</keyword>